<comment type="cofactor">
    <cofactor evidence="1 8">
        <name>heme</name>
        <dbReference type="ChEBI" id="CHEBI:30413"/>
    </cofactor>
</comment>
<comment type="similarity">
    <text evidence="2">Belongs to the cytochrome P450 family.</text>
</comment>
<evidence type="ECO:0000256" key="9">
    <source>
        <dbReference type="SAM" id="MobiDB-lite"/>
    </source>
</evidence>
<dbReference type="SUPFAM" id="SSF48264">
    <property type="entry name" value="Cytochrome P450"/>
    <property type="match status" value="1"/>
</dbReference>
<evidence type="ECO:0000256" key="1">
    <source>
        <dbReference type="ARBA" id="ARBA00001971"/>
    </source>
</evidence>
<keyword evidence="7" id="KW-0503">Monooxygenase</keyword>
<accession>A0A5M9MCA3</accession>
<dbReference type="GO" id="GO:0020037">
    <property type="term" value="F:heme binding"/>
    <property type="evidence" value="ECO:0007669"/>
    <property type="project" value="InterPro"/>
</dbReference>
<dbReference type="PRINTS" id="PR00465">
    <property type="entry name" value="EP450IV"/>
</dbReference>
<dbReference type="InterPro" id="IPR001128">
    <property type="entry name" value="Cyt_P450"/>
</dbReference>
<keyword evidence="3 8" id="KW-0349">Heme</keyword>
<feature type="compositionally biased region" description="Basic residues" evidence="9">
    <location>
        <begin position="496"/>
        <end position="508"/>
    </location>
</feature>
<dbReference type="InterPro" id="IPR002403">
    <property type="entry name" value="Cyt_P450_E_grp-IV"/>
</dbReference>
<dbReference type="InterPro" id="IPR036396">
    <property type="entry name" value="Cyt_P450_sf"/>
</dbReference>
<evidence type="ECO:0000256" key="7">
    <source>
        <dbReference type="ARBA" id="ARBA00023033"/>
    </source>
</evidence>
<evidence type="ECO:0000313" key="10">
    <source>
        <dbReference type="EMBL" id="KAA8644635.1"/>
    </source>
</evidence>
<evidence type="ECO:0000256" key="2">
    <source>
        <dbReference type="ARBA" id="ARBA00010617"/>
    </source>
</evidence>
<dbReference type="Proteomes" id="UP000324241">
    <property type="component" value="Unassembled WGS sequence"/>
</dbReference>
<sequence length="508" mass="57819">MVMMFDNIPKISSLLAGATVVFALGFVLLFPQWLRRAAFPPNAPKEVTEGSLFTGRLKFFSDRHKFYFQCKALSRSGNFSQYLGNHQVVGLSGLDGRRTFYEAKEMDVEEGYNLFFVTNPSLRGPAKLPINIPSYRFQTDLIRAMRTENLKKRLPFMLRSTAASINRLIDHAVPVRVIDPFEELDLVGYHSLMHLIGLDEVTESKELPRKTLSLFHQVEKSDSPLHVIFPFLPTPAFVRRVTAIMRLYKAFRTVVHKRQRTLSRKDDIIQSLMDKGQSSYNIVIFIIATLFGGQANTPVMTAWLLIHLASNPEWMDRVRTEVDSSLVRHSTGQETPQLVLSRLDLEIWEYEFPSIDLCLRESIRLHFLGSVYRRNCGDKGIPIGETGEVIPRGAFAFLLVDDVHFNPAIYPDPNKWDPGRYLADRAEDKKVPLGFVGWGAGRNPCLGMRYAKLSVTIMVALFISLFDFTLCDEQGNPMAHPPQPDRKEQNDARPKTPARLKCTVRKSV</sequence>
<dbReference type="GO" id="GO:0005506">
    <property type="term" value="F:iron ion binding"/>
    <property type="evidence" value="ECO:0007669"/>
    <property type="project" value="InterPro"/>
</dbReference>
<dbReference type="PANTHER" id="PTHR24304:SF2">
    <property type="entry name" value="24-HYDROXYCHOLESTEROL 7-ALPHA-HYDROXYLASE"/>
    <property type="match status" value="1"/>
</dbReference>
<dbReference type="Pfam" id="PF00067">
    <property type="entry name" value="p450"/>
    <property type="match status" value="1"/>
</dbReference>
<keyword evidence="5" id="KW-0560">Oxidoreductase</keyword>
<evidence type="ECO:0000256" key="4">
    <source>
        <dbReference type="ARBA" id="ARBA00022723"/>
    </source>
</evidence>
<gene>
    <name evidence="10" type="ORF">ATNIH1004_008841</name>
</gene>
<evidence type="ECO:0000256" key="3">
    <source>
        <dbReference type="ARBA" id="ARBA00022617"/>
    </source>
</evidence>
<dbReference type="OrthoDB" id="1055148at2759"/>
<evidence type="ECO:0008006" key="12">
    <source>
        <dbReference type="Google" id="ProtNLM"/>
    </source>
</evidence>
<evidence type="ECO:0000256" key="6">
    <source>
        <dbReference type="ARBA" id="ARBA00023004"/>
    </source>
</evidence>
<dbReference type="GO" id="GO:0004497">
    <property type="term" value="F:monooxygenase activity"/>
    <property type="evidence" value="ECO:0007669"/>
    <property type="project" value="UniProtKB-KW"/>
</dbReference>
<feature type="compositionally biased region" description="Basic and acidic residues" evidence="9">
    <location>
        <begin position="483"/>
        <end position="494"/>
    </location>
</feature>
<dbReference type="PANTHER" id="PTHR24304">
    <property type="entry name" value="CYTOCHROME P450 FAMILY 7"/>
    <property type="match status" value="1"/>
</dbReference>
<keyword evidence="4 8" id="KW-0479">Metal-binding</keyword>
<organism evidence="10 11">
    <name type="scientific">Aspergillus tanneri</name>
    <dbReference type="NCBI Taxonomy" id="1220188"/>
    <lineage>
        <taxon>Eukaryota</taxon>
        <taxon>Fungi</taxon>
        <taxon>Dikarya</taxon>
        <taxon>Ascomycota</taxon>
        <taxon>Pezizomycotina</taxon>
        <taxon>Eurotiomycetes</taxon>
        <taxon>Eurotiomycetidae</taxon>
        <taxon>Eurotiales</taxon>
        <taxon>Aspergillaceae</taxon>
        <taxon>Aspergillus</taxon>
        <taxon>Aspergillus subgen. Circumdati</taxon>
    </lineage>
</organism>
<dbReference type="EMBL" id="QUQM01000006">
    <property type="protein sequence ID" value="KAA8644635.1"/>
    <property type="molecule type" value="Genomic_DNA"/>
</dbReference>
<evidence type="ECO:0000256" key="8">
    <source>
        <dbReference type="PIRSR" id="PIRSR602403-1"/>
    </source>
</evidence>
<keyword evidence="6 8" id="KW-0408">Iron</keyword>
<name>A0A5M9MCA3_9EURO</name>
<dbReference type="VEuPathDB" id="FungiDB:EYZ11_010153"/>
<comment type="caution">
    <text evidence="10">The sequence shown here is derived from an EMBL/GenBank/DDBJ whole genome shotgun (WGS) entry which is preliminary data.</text>
</comment>
<feature type="region of interest" description="Disordered" evidence="9">
    <location>
        <begin position="476"/>
        <end position="508"/>
    </location>
</feature>
<evidence type="ECO:0000313" key="11">
    <source>
        <dbReference type="Proteomes" id="UP000324241"/>
    </source>
</evidence>
<dbReference type="GeneID" id="54331543"/>
<reference evidence="10 11" key="1">
    <citation type="submission" date="2019-08" db="EMBL/GenBank/DDBJ databases">
        <title>The genome sequence of a newly discovered highly antifungal drug resistant Aspergillus species, Aspergillus tanneri NIH 1004.</title>
        <authorList>
            <person name="Mounaud S."/>
            <person name="Singh I."/>
            <person name="Joardar V."/>
            <person name="Pakala S."/>
            <person name="Pakala S."/>
            <person name="Venepally P."/>
            <person name="Chung J.K."/>
            <person name="Losada L."/>
            <person name="Nierman W.C."/>
        </authorList>
    </citation>
    <scope>NUCLEOTIDE SEQUENCE [LARGE SCALE GENOMIC DNA]</scope>
    <source>
        <strain evidence="10 11">NIH1004</strain>
    </source>
</reference>
<evidence type="ECO:0000256" key="5">
    <source>
        <dbReference type="ARBA" id="ARBA00023002"/>
    </source>
</evidence>
<proteinExistence type="inferred from homology"/>
<dbReference type="InterPro" id="IPR050529">
    <property type="entry name" value="CYP450_sterol_14alpha_dmase"/>
</dbReference>
<dbReference type="RefSeq" id="XP_033423996.1">
    <property type="nucleotide sequence ID" value="XM_033573444.1"/>
</dbReference>
<feature type="binding site" description="axial binding residue" evidence="8">
    <location>
        <position position="445"/>
    </location>
    <ligand>
        <name>heme</name>
        <dbReference type="ChEBI" id="CHEBI:30413"/>
    </ligand>
    <ligandPart>
        <name>Fe</name>
        <dbReference type="ChEBI" id="CHEBI:18248"/>
    </ligandPart>
</feature>
<protein>
    <recommendedName>
        <fullName evidence="12">Lanosterol 14-alpha-demethylase</fullName>
    </recommendedName>
</protein>
<dbReference type="VEuPathDB" id="FungiDB:EYZ11_010152"/>
<dbReference type="AlphaFoldDB" id="A0A5M9MCA3"/>
<dbReference type="Gene3D" id="1.10.630.10">
    <property type="entry name" value="Cytochrome P450"/>
    <property type="match status" value="1"/>
</dbReference>
<dbReference type="GO" id="GO:0016705">
    <property type="term" value="F:oxidoreductase activity, acting on paired donors, with incorporation or reduction of molecular oxygen"/>
    <property type="evidence" value="ECO:0007669"/>
    <property type="project" value="InterPro"/>
</dbReference>